<dbReference type="SMR" id="A0A3B5Y1L3"/>
<name>A0A3B5Y1L3_WHEAT</name>
<dbReference type="Gramene" id="TraesCLE_scaffold_111560_01G000100.1">
    <property type="protein sequence ID" value="TraesCLE_scaffold_111560_01G000100.1"/>
    <property type="gene ID" value="TraesCLE_scaffold_111560_01G000100"/>
</dbReference>
<evidence type="ECO:0000259" key="3">
    <source>
        <dbReference type="PROSITE" id="PS51294"/>
    </source>
</evidence>
<dbReference type="Gramene" id="TraesCAD_scaffold_106534_01G000100.1">
    <property type="protein sequence ID" value="TraesCAD_scaffold_106534_01G000100.1"/>
    <property type="gene ID" value="TraesCAD_scaffold_106534_01G000100"/>
</dbReference>
<dbReference type="GO" id="GO:0005634">
    <property type="term" value="C:nucleus"/>
    <property type="evidence" value="ECO:0000318"/>
    <property type="project" value="GO_Central"/>
</dbReference>
<dbReference type="Gramene" id="TraesCS1A02G244500.1">
    <property type="protein sequence ID" value="TraesCS1A02G244500.1.cds1"/>
    <property type="gene ID" value="TraesCS1A02G244500"/>
</dbReference>
<evidence type="ECO:0000256" key="1">
    <source>
        <dbReference type="ARBA" id="ARBA00023125"/>
    </source>
</evidence>
<dbReference type="PANTHER" id="PTHR45614">
    <property type="entry name" value="MYB PROTEIN-RELATED"/>
    <property type="match status" value="1"/>
</dbReference>
<dbReference type="GO" id="GO:0000981">
    <property type="term" value="F:DNA-binding transcription factor activity, RNA polymerase II-specific"/>
    <property type="evidence" value="ECO:0000318"/>
    <property type="project" value="GO_Central"/>
</dbReference>
<feature type="domain" description="Myb-like" evidence="2">
    <location>
        <begin position="56"/>
        <end position="106"/>
    </location>
</feature>
<dbReference type="PROSITE" id="PS51294">
    <property type="entry name" value="HTH_MYB"/>
    <property type="match status" value="2"/>
</dbReference>
<organism evidence="4">
    <name type="scientific">Triticum aestivum</name>
    <name type="common">Wheat</name>
    <dbReference type="NCBI Taxonomy" id="4565"/>
    <lineage>
        <taxon>Eukaryota</taxon>
        <taxon>Viridiplantae</taxon>
        <taxon>Streptophyta</taxon>
        <taxon>Embryophyta</taxon>
        <taxon>Tracheophyta</taxon>
        <taxon>Spermatophyta</taxon>
        <taxon>Magnoliopsida</taxon>
        <taxon>Liliopsida</taxon>
        <taxon>Poales</taxon>
        <taxon>Poaceae</taxon>
        <taxon>BOP clade</taxon>
        <taxon>Pooideae</taxon>
        <taxon>Triticodae</taxon>
        <taxon>Triticeae</taxon>
        <taxon>Triticinae</taxon>
        <taxon>Triticum</taxon>
    </lineage>
</organism>
<evidence type="ECO:0000313" key="4">
    <source>
        <dbReference type="EnsemblPlants" id="TraesCS1A02G244500.1.cds1"/>
    </source>
</evidence>
<dbReference type="PROSITE" id="PS50090">
    <property type="entry name" value="MYB_LIKE"/>
    <property type="match status" value="2"/>
</dbReference>
<dbReference type="Proteomes" id="UP000019116">
    <property type="component" value="Chromosome 1A"/>
</dbReference>
<dbReference type="InterPro" id="IPR050560">
    <property type="entry name" value="MYB_TF"/>
</dbReference>
<dbReference type="PANTHER" id="PTHR45614:SF298">
    <property type="entry name" value="OS10G0350400 PROTEIN"/>
    <property type="match status" value="1"/>
</dbReference>
<dbReference type="EnsemblPlants" id="TraesCS1A02G244500.1">
    <property type="protein sequence ID" value="TraesCS1A02G244500.1.cds1"/>
    <property type="gene ID" value="TraesCS1A02G244500"/>
</dbReference>
<dbReference type="GO" id="GO:0006355">
    <property type="term" value="P:regulation of DNA-templated transcription"/>
    <property type="evidence" value="ECO:0000318"/>
    <property type="project" value="GO_Central"/>
</dbReference>
<dbReference type="Gramene" id="TraesCS1A03G0631600.1">
    <property type="protein sequence ID" value="TraesCS1A03G0631600.1.CDS1"/>
    <property type="gene ID" value="TraesCS1A03G0631600"/>
</dbReference>
<dbReference type="InterPro" id="IPR017930">
    <property type="entry name" value="Myb_dom"/>
</dbReference>
<reference evidence="4" key="2">
    <citation type="submission" date="2018-10" db="UniProtKB">
        <authorList>
            <consortium name="EnsemblPlants"/>
        </authorList>
    </citation>
    <scope>IDENTIFICATION</scope>
</reference>
<dbReference type="Gramene" id="TraesWEE_scaffold_103694_01G000100.1">
    <property type="protein sequence ID" value="TraesWEE_scaffold_103694_01G000100.1"/>
    <property type="gene ID" value="TraesWEE_scaffold_103694_01G000100"/>
</dbReference>
<reference evidence="4" key="1">
    <citation type="submission" date="2018-08" db="EMBL/GenBank/DDBJ databases">
        <authorList>
            <person name="Rossello M."/>
        </authorList>
    </citation>
    <scope>NUCLEOTIDE SEQUENCE [LARGE SCALE GENOMIC DNA]</scope>
    <source>
        <strain evidence="4">cv. Chinese Spring</strain>
    </source>
</reference>
<dbReference type="Gramene" id="TraesPARA_EIv1.0_0042750.1">
    <property type="protein sequence ID" value="TraesPARA_EIv1.0_0042750.1.CDS1"/>
    <property type="gene ID" value="TraesPARA_EIv1.0_0042750"/>
</dbReference>
<accession>A0A3B5Y1L3</accession>
<dbReference type="GO" id="GO:0000978">
    <property type="term" value="F:RNA polymerase II cis-regulatory region sequence-specific DNA binding"/>
    <property type="evidence" value="ECO:0000318"/>
    <property type="project" value="GO_Central"/>
</dbReference>
<dbReference type="SMART" id="SM00717">
    <property type="entry name" value="SANT"/>
    <property type="match status" value="2"/>
</dbReference>
<feature type="domain" description="HTH myb-type" evidence="3">
    <location>
        <begin position="10"/>
        <end position="59"/>
    </location>
</feature>
<dbReference type="Pfam" id="PF00249">
    <property type="entry name" value="Myb_DNA-binding"/>
    <property type="match status" value="2"/>
</dbReference>
<keyword evidence="5" id="KW-1185">Reference proteome</keyword>
<dbReference type="STRING" id="4565.A0A3B5Y1L3"/>
<keyword evidence="1" id="KW-0238">DNA-binding</keyword>
<evidence type="ECO:0000259" key="2">
    <source>
        <dbReference type="PROSITE" id="PS50090"/>
    </source>
</evidence>
<feature type="domain" description="HTH myb-type" evidence="3">
    <location>
        <begin position="61"/>
        <end position="110"/>
    </location>
</feature>
<dbReference type="InterPro" id="IPR001005">
    <property type="entry name" value="SANT/Myb"/>
</dbReference>
<dbReference type="Gene3D" id="1.10.10.60">
    <property type="entry name" value="Homeodomain-like"/>
    <property type="match status" value="2"/>
</dbReference>
<sequence>MLLVRLKLPRAWTAEEDARLARLARENGLRSWHRVARQMPGRSYALCRDRWRDHLARDVYHRAFTAGDDAELARLHQRHGGRWSSISRAVYGRTSRVMKRRWRELRKNGAKKTAYCPPALPTEDLEMELSEQRHPLADALAAGLSCCSLGCSPMDPWAGSLALGFACMAV</sequence>
<dbReference type="InterPro" id="IPR009057">
    <property type="entry name" value="Homeodomain-like_sf"/>
</dbReference>
<dbReference type="SUPFAM" id="SSF46689">
    <property type="entry name" value="Homeodomain-like"/>
    <property type="match status" value="1"/>
</dbReference>
<protein>
    <submittedName>
        <fullName evidence="4">Uncharacterized protein</fullName>
    </submittedName>
</protein>
<dbReference type="AlphaFoldDB" id="A0A3B5Y1L3"/>
<dbReference type="OrthoDB" id="2143914at2759"/>
<dbReference type="Gramene" id="TraesROB_scaffold_109847_01G000100.1">
    <property type="protein sequence ID" value="TraesROB_scaffold_109847_01G000100.1"/>
    <property type="gene ID" value="TraesROB_scaffold_109847_01G000100"/>
</dbReference>
<evidence type="ECO:0000313" key="5">
    <source>
        <dbReference type="Proteomes" id="UP000019116"/>
    </source>
</evidence>
<dbReference type="CDD" id="cd00167">
    <property type="entry name" value="SANT"/>
    <property type="match status" value="2"/>
</dbReference>
<feature type="domain" description="Myb-like" evidence="2">
    <location>
        <begin position="12"/>
        <end position="55"/>
    </location>
</feature>
<dbReference type="Gramene" id="TraesRN1A0100675300.1">
    <property type="protein sequence ID" value="TraesRN1A0100675300.1"/>
    <property type="gene ID" value="TraesRN1A0100675300"/>
</dbReference>
<proteinExistence type="predicted"/>
<dbReference type="OMA" id="WKDVSRA"/>